<accession>A0A6J4JXW4</accession>
<dbReference type="GO" id="GO:0005829">
    <property type="term" value="C:cytosol"/>
    <property type="evidence" value="ECO:0007669"/>
    <property type="project" value="TreeGrafter"/>
</dbReference>
<dbReference type="InterPro" id="IPR051198">
    <property type="entry name" value="BchE-like"/>
</dbReference>
<dbReference type="PANTHER" id="PTHR43409">
    <property type="entry name" value="ANAEROBIC MAGNESIUM-PROTOPORPHYRIN IX MONOMETHYL ESTER CYCLASE-RELATED"/>
    <property type="match status" value="1"/>
</dbReference>
<dbReference type="SUPFAM" id="SSF102114">
    <property type="entry name" value="Radical SAM enzymes"/>
    <property type="match status" value="1"/>
</dbReference>
<dbReference type="PANTHER" id="PTHR43409:SF16">
    <property type="entry name" value="SLR0320 PROTEIN"/>
    <property type="match status" value="1"/>
</dbReference>
<dbReference type="SFLD" id="SFLDS00029">
    <property type="entry name" value="Radical_SAM"/>
    <property type="match status" value="1"/>
</dbReference>
<evidence type="ECO:0000256" key="1">
    <source>
        <dbReference type="ARBA" id="ARBA00001966"/>
    </source>
</evidence>
<dbReference type="PROSITE" id="PS51332">
    <property type="entry name" value="B12_BINDING"/>
    <property type="match status" value="1"/>
</dbReference>
<evidence type="ECO:0000259" key="7">
    <source>
        <dbReference type="PROSITE" id="PS51918"/>
    </source>
</evidence>
<keyword evidence="2" id="KW-0949">S-adenosyl-L-methionine</keyword>
<keyword evidence="4" id="KW-0408">Iron</keyword>
<dbReference type="AlphaFoldDB" id="A0A6J4JXW4"/>
<dbReference type="Pfam" id="PF04055">
    <property type="entry name" value="Radical_SAM"/>
    <property type="match status" value="1"/>
</dbReference>
<evidence type="ECO:0000256" key="5">
    <source>
        <dbReference type="ARBA" id="ARBA00023014"/>
    </source>
</evidence>
<organism evidence="8">
    <name type="scientific">uncultured Mycobacteriales bacterium</name>
    <dbReference type="NCBI Taxonomy" id="581187"/>
    <lineage>
        <taxon>Bacteria</taxon>
        <taxon>Bacillati</taxon>
        <taxon>Actinomycetota</taxon>
        <taxon>Actinomycetes</taxon>
        <taxon>Mycobacteriales</taxon>
        <taxon>environmental samples</taxon>
    </lineage>
</organism>
<keyword evidence="5" id="KW-0411">Iron-sulfur</keyword>
<dbReference type="SMART" id="SM00729">
    <property type="entry name" value="Elp3"/>
    <property type="match status" value="1"/>
</dbReference>
<sequence length="628" mass="67404">MDGTDADVWLVFPPLIETNFGSFYPSTAVLAAYLHAQGLRADQADLNEDFAVWLLRSTVDGVPLAGTPPPAESTAAAAGRWLARSWHKLVEEDGRHGFGPSSDYGHVLQLLARHYVVDPDEGVLDRDPAAVEGAALYRQFYEQAGLATRMPPATALIGISVPMGPQLLPALELAEQLKRLRPAAPIVLGGPALSLMSPPEIERLLVGWDAVDAVVRFDGEIPLHQLAVQATTGQWRPEVVPGVSCRAAGTVRHVPPGAGPAINLLPVPAYPAPALAVLGDPVLGVTQARGCYWGKCDYCDFVELYDGSPPFRGRRPDGFVAELRTLADTFGVSKFSFITESIPPAFARRVCADILAQGLDLRWSSFAMVDRRFDRQLLALMVEAGCEFLTIGMETTVTRVLKLVHKSADREENLRFLADARDVGLPLVINLIPDLPTTTFDEAMGALADVREFAPGLRAVAVFPFEPTRSSQVGRTPELFGLDVGVAATTTGQAEYALNHLVSNDPAMTPAERAEVHRQYRAFAETVNGRPAVLRAYGSDELLRVAVEDLDLLDSEAGLVCTNLRTRARAVIPERVAGMVRPHLAGRPFSPATMHPSLSPTGAARVLASLDRVAMLAPLGPGARAAGG</sequence>
<proteinExistence type="predicted"/>
<comment type="cofactor">
    <cofactor evidence="1">
        <name>[4Fe-4S] cluster</name>
        <dbReference type="ChEBI" id="CHEBI:49883"/>
    </cofactor>
</comment>
<dbReference type="InterPro" id="IPR007197">
    <property type="entry name" value="rSAM"/>
</dbReference>
<dbReference type="GO" id="GO:0031419">
    <property type="term" value="F:cobalamin binding"/>
    <property type="evidence" value="ECO:0007669"/>
    <property type="project" value="InterPro"/>
</dbReference>
<dbReference type="GO" id="GO:0051536">
    <property type="term" value="F:iron-sulfur cluster binding"/>
    <property type="evidence" value="ECO:0007669"/>
    <property type="project" value="UniProtKB-KW"/>
</dbReference>
<dbReference type="InterPro" id="IPR006158">
    <property type="entry name" value="Cobalamin-bd"/>
</dbReference>
<dbReference type="Gene3D" id="3.20.20.70">
    <property type="entry name" value="Aldolase class I"/>
    <property type="match status" value="1"/>
</dbReference>
<dbReference type="Gene3D" id="3.40.50.280">
    <property type="entry name" value="Cobalamin-binding domain"/>
    <property type="match status" value="1"/>
</dbReference>
<dbReference type="SFLD" id="SFLDG01082">
    <property type="entry name" value="B12-binding_domain_containing"/>
    <property type="match status" value="1"/>
</dbReference>
<dbReference type="GO" id="GO:0046872">
    <property type="term" value="F:metal ion binding"/>
    <property type="evidence" value="ECO:0007669"/>
    <property type="project" value="UniProtKB-KW"/>
</dbReference>
<dbReference type="InterPro" id="IPR006638">
    <property type="entry name" value="Elp3/MiaA/NifB-like_rSAM"/>
</dbReference>
<dbReference type="EMBL" id="CADCTP010000412">
    <property type="protein sequence ID" value="CAA9290364.1"/>
    <property type="molecule type" value="Genomic_DNA"/>
</dbReference>
<reference evidence="8" key="1">
    <citation type="submission" date="2020-02" db="EMBL/GenBank/DDBJ databases">
        <authorList>
            <person name="Meier V. D."/>
        </authorList>
    </citation>
    <scope>NUCLEOTIDE SEQUENCE</scope>
    <source>
        <strain evidence="8">AVDCRST_MAG41</strain>
    </source>
</reference>
<protein>
    <submittedName>
        <fullName evidence="8">Uncharacterized protein</fullName>
    </submittedName>
</protein>
<evidence type="ECO:0000259" key="6">
    <source>
        <dbReference type="PROSITE" id="PS51332"/>
    </source>
</evidence>
<evidence type="ECO:0000256" key="3">
    <source>
        <dbReference type="ARBA" id="ARBA00022723"/>
    </source>
</evidence>
<dbReference type="GO" id="GO:0003824">
    <property type="term" value="F:catalytic activity"/>
    <property type="evidence" value="ECO:0007669"/>
    <property type="project" value="InterPro"/>
</dbReference>
<feature type="domain" description="Radical SAM core" evidence="7">
    <location>
        <begin position="277"/>
        <end position="499"/>
    </location>
</feature>
<dbReference type="InterPro" id="IPR013785">
    <property type="entry name" value="Aldolase_TIM"/>
</dbReference>
<gene>
    <name evidence="8" type="ORF">AVDCRST_MAG41-4519</name>
</gene>
<evidence type="ECO:0000256" key="2">
    <source>
        <dbReference type="ARBA" id="ARBA00022691"/>
    </source>
</evidence>
<evidence type="ECO:0000313" key="8">
    <source>
        <dbReference type="EMBL" id="CAA9290364.1"/>
    </source>
</evidence>
<dbReference type="PROSITE" id="PS51918">
    <property type="entry name" value="RADICAL_SAM"/>
    <property type="match status" value="1"/>
</dbReference>
<evidence type="ECO:0000256" key="4">
    <source>
        <dbReference type="ARBA" id="ARBA00023004"/>
    </source>
</evidence>
<keyword evidence="3" id="KW-0479">Metal-binding</keyword>
<name>A0A6J4JXW4_9ACTN</name>
<dbReference type="InterPro" id="IPR058240">
    <property type="entry name" value="rSAM_sf"/>
</dbReference>
<feature type="domain" description="B12-binding" evidence="6">
    <location>
        <begin position="156"/>
        <end position="237"/>
    </location>
</feature>